<feature type="transmembrane region" description="Helical" evidence="1">
    <location>
        <begin position="109"/>
        <end position="129"/>
    </location>
</feature>
<proteinExistence type="predicted"/>
<dbReference type="AlphaFoldDB" id="A0A1H9Q3A3"/>
<dbReference type="EMBL" id="FOFD01000006">
    <property type="protein sequence ID" value="SER54862.1"/>
    <property type="molecule type" value="Genomic_DNA"/>
</dbReference>
<keyword evidence="1" id="KW-0812">Transmembrane</keyword>
<dbReference type="Proteomes" id="UP000199114">
    <property type="component" value="Unassembled WGS sequence"/>
</dbReference>
<reference evidence="4" key="1">
    <citation type="submission" date="2016-10" db="EMBL/GenBank/DDBJ databases">
        <authorList>
            <person name="Varghese N."/>
            <person name="Submissions S."/>
        </authorList>
    </citation>
    <scope>NUCLEOTIDE SEQUENCE [LARGE SCALE GENOMIC DNA]</scope>
    <source>
        <strain evidence="4">DSM 25055</strain>
    </source>
</reference>
<feature type="transmembrane region" description="Helical" evidence="1">
    <location>
        <begin position="79"/>
        <end position="97"/>
    </location>
</feature>
<dbReference type="RefSeq" id="WP_090621081.1">
    <property type="nucleotide sequence ID" value="NZ_FOFD01000006.1"/>
</dbReference>
<accession>A0A1H9Q3A3</accession>
<feature type="transmembrane region" description="Helical" evidence="1">
    <location>
        <begin position="27"/>
        <end position="46"/>
    </location>
</feature>
<dbReference type="OrthoDB" id="169701at2157"/>
<name>A0A1H9Q3A3_9EURY</name>
<evidence type="ECO:0000313" key="3">
    <source>
        <dbReference type="EMBL" id="SER54862.1"/>
    </source>
</evidence>
<dbReference type="Pfam" id="PF03779">
    <property type="entry name" value="SPW"/>
    <property type="match status" value="1"/>
</dbReference>
<feature type="domain" description="SPW repeat-containing integral membrane" evidence="2">
    <location>
        <begin position="27"/>
        <end position="125"/>
    </location>
</feature>
<organism evidence="3 4">
    <name type="scientific">Natrinema salaciae</name>
    <dbReference type="NCBI Taxonomy" id="1186196"/>
    <lineage>
        <taxon>Archaea</taxon>
        <taxon>Methanobacteriati</taxon>
        <taxon>Methanobacteriota</taxon>
        <taxon>Stenosarchaea group</taxon>
        <taxon>Halobacteria</taxon>
        <taxon>Halobacteriales</taxon>
        <taxon>Natrialbaceae</taxon>
        <taxon>Natrinema</taxon>
    </lineage>
</organism>
<feature type="transmembrane region" description="Helical" evidence="1">
    <location>
        <begin position="52"/>
        <end position="72"/>
    </location>
</feature>
<evidence type="ECO:0000259" key="2">
    <source>
        <dbReference type="Pfam" id="PF03779"/>
    </source>
</evidence>
<sequence>MSDTPNTEAGRDTRTDYTSLNTDAMQWVSALIALIGLYLVASPFIFESTDAAIWNDTLVGTAIFLTAGYNFYRLSRNRLASVGVASLAALLGLWALVSPSVIEMGSGQLATGTAISGAVVAALAAYNAYANNKADTPEQARARART</sequence>
<evidence type="ECO:0000313" key="4">
    <source>
        <dbReference type="Proteomes" id="UP000199114"/>
    </source>
</evidence>
<keyword evidence="4" id="KW-1185">Reference proteome</keyword>
<keyword evidence="1" id="KW-0472">Membrane</keyword>
<dbReference type="InterPro" id="IPR005530">
    <property type="entry name" value="SPW"/>
</dbReference>
<protein>
    <submittedName>
        <fullName evidence="3">SPW repeat-containing protein</fullName>
    </submittedName>
</protein>
<gene>
    <name evidence="3" type="ORF">SAMN04489841_4072</name>
</gene>
<keyword evidence="1" id="KW-1133">Transmembrane helix</keyword>
<evidence type="ECO:0000256" key="1">
    <source>
        <dbReference type="SAM" id="Phobius"/>
    </source>
</evidence>